<evidence type="ECO:0000256" key="1">
    <source>
        <dbReference type="ARBA" id="ARBA00022723"/>
    </source>
</evidence>
<protein>
    <recommendedName>
        <fullName evidence="11">Paxillin</fullName>
    </recommendedName>
</protein>
<name>A0A0B7N899_9FUNG</name>
<evidence type="ECO:0000256" key="5">
    <source>
        <dbReference type="PROSITE-ProRule" id="PRU00125"/>
    </source>
</evidence>
<feature type="domain" description="LIM zinc-binding" evidence="7">
    <location>
        <begin position="412"/>
        <end position="471"/>
    </location>
</feature>
<feature type="region of interest" description="Disordered" evidence="6">
    <location>
        <begin position="188"/>
        <end position="248"/>
    </location>
</feature>
<keyword evidence="1 5" id="KW-0479">Metal-binding</keyword>
<proteinExistence type="predicted"/>
<dbReference type="Pfam" id="PF00412">
    <property type="entry name" value="LIM"/>
    <property type="match status" value="4"/>
</dbReference>
<organism evidence="9 10">
    <name type="scientific">Parasitella parasitica</name>
    <dbReference type="NCBI Taxonomy" id="35722"/>
    <lineage>
        <taxon>Eukaryota</taxon>
        <taxon>Fungi</taxon>
        <taxon>Fungi incertae sedis</taxon>
        <taxon>Mucoromycota</taxon>
        <taxon>Mucoromycotina</taxon>
        <taxon>Mucoromycetes</taxon>
        <taxon>Mucorales</taxon>
        <taxon>Mucorineae</taxon>
        <taxon>Mucoraceae</taxon>
        <taxon>Parasitella</taxon>
    </lineage>
</organism>
<evidence type="ECO:0000259" key="8">
    <source>
        <dbReference type="PROSITE" id="PS50157"/>
    </source>
</evidence>
<dbReference type="EMBL" id="LN726728">
    <property type="protein sequence ID" value="CEP11640.1"/>
    <property type="molecule type" value="Genomic_DNA"/>
</dbReference>
<dbReference type="PROSITE" id="PS50023">
    <property type="entry name" value="LIM_DOMAIN_2"/>
    <property type="match status" value="3"/>
</dbReference>
<dbReference type="STRING" id="35722.A0A0B7N899"/>
<keyword evidence="3 5" id="KW-0440">LIM domain</keyword>
<evidence type="ECO:0000256" key="6">
    <source>
        <dbReference type="SAM" id="MobiDB-lite"/>
    </source>
</evidence>
<reference evidence="9 10" key="1">
    <citation type="submission" date="2014-09" db="EMBL/GenBank/DDBJ databases">
        <authorList>
            <person name="Ellenberger Sabrina"/>
        </authorList>
    </citation>
    <scope>NUCLEOTIDE SEQUENCE [LARGE SCALE GENOMIC DNA]</scope>
    <source>
        <strain evidence="9 10">CBS 412.66</strain>
    </source>
</reference>
<dbReference type="PANTHER" id="PTHR24210">
    <property type="entry name" value="LIM DOMAIN-CONTAINING PROTEIN"/>
    <property type="match status" value="1"/>
</dbReference>
<feature type="compositionally biased region" description="Polar residues" evidence="6">
    <location>
        <begin position="209"/>
        <end position="220"/>
    </location>
</feature>
<dbReference type="PANTHER" id="PTHR24210:SF14">
    <property type="entry name" value="LIM ZINC-BINDING DOMAIN-CONTAINING PROTEIN"/>
    <property type="match status" value="1"/>
</dbReference>
<dbReference type="GO" id="GO:0008270">
    <property type="term" value="F:zinc ion binding"/>
    <property type="evidence" value="ECO:0007669"/>
    <property type="project" value="UniProtKB-KW"/>
</dbReference>
<dbReference type="OrthoDB" id="15567at2759"/>
<evidence type="ECO:0000256" key="2">
    <source>
        <dbReference type="ARBA" id="ARBA00022833"/>
    </source>
</evidence>
<dbReference type="PROSITE" id="PS00478">
    <property type="entry name" value="LIM_DOMAIN_1"/>
    <property type="match status" value="3"/>
</dbReference>
<dbReference type="AlphaFoldDB" id="A0A0B7N899"/>
<accession>A0A0B7N899</accession>
<feature type="domain" description="LIM zinc-binding" evidence="7">
    <location>
        <begin position="513"/>
        <end position="576"/>
    </location>
</feature>
<feature type="domain" description="LIM zinc-binding" evidence="7">
    <location>
        <begin position="293"/>
        <end position="352"/>
    </location>
</feature>
<feature type="compositionally biased region" description="Low complexity" evidence="6">
    <location>
        <begin position="91"/>
        <end position="105"/>
    </location>
</feature>
<evidence type="ECO:0008006" key="11">
    <source>
        <dbReference type="Google" id="ProtNLM"/>
    </source>
</evidence>
<keyword evidence="10" id="KW-1185">Reference proteome</keyword>
<dbReference type="InterPro" id="IPR001781">
    <property type="entry name" value="Znf_LIM"/>
</dbReference>
<gene>
    <name evidence="9" type="primary">PARPA_05520.1 scaffold 18616</name>
</gene>
<keyword evidence="2 5" id="KW-0862">Zinc</keyword>
<dbReference type="SMART" id="SM00132">
    <property type="entry name" value="LIM"/>
    <property type="match status" value="4"/>
</dbReference>
<evidence type="ECO:0000313" key="10">
    <source>
        <dbReference type="Proteomes" id="UP000054107"/>
    </source>
</evidence>
<feature type="region of interest" description="Disordered" evidence="6">
    <location>
        <begin position="85"/>
        <end position="125"/>
    </location>
</feature>
<sequence length="577" mass="65207">MQSDVCYDYHNNGQRSLRGPRPIQQAPMYSTPVTYRQPRMPIEVVIPPPRTNFVPQPPPQPYCYPAPKRQLERKPSKTEVPMNDFIPPLPAASSSTKTIAHSSSIIRRKPTPPTPASKVGDSSSKHVYPTPLKYFSSDEEEDDMNDEDILRDLTLSRKKSVHDITISSDEEEEDEDYNHYNVVDVPENAAPKNFDDLPPIVQKPAPRYSDNNTEPTTSSAHYGRKNDLPPIPSISAPGYSDDEDEDNICKNNTPLPVIPTICVPGDFSDDEKQAQQKKPMKNSILYNSMYCGVRCGGCEEPLSGQAITTTGKHWHPRCFKCQACRQNLEHIAFYEKDSLPYCALDYHELFSPRCDFCKTPIEEHSISALGKTYHPGHFFCRECGKPFDEETNFLEHEGHAYCEADYYKQFGKPCKGCEEIITGDFLVALGGEWHKECFVCVDCGSTFASSTFLIRGGKPYCEEHYNQQAATKKKAIQPKIKPLKPLPSLDLLPSPQGSESIDDIEENVANLEKACHRCHDIITGRCYSAFGRDYHPQHFQCSKCDKLLSARLTGLYEKVDDNEIICKPCARKNRTIF</sequence>
<keyword evidence="4" id="KW-0863">Zinc-finger</keyword>
<evidence type="ECO:0000256" key="3">
    <source>
        <dbReference type="ARBA" id="ARBA00023038"/>
    </source>
</evidence>
<evidence type="ECO:0000313" key="9">
    <source>
        <dbReference type="EMBL" id="CEP11640.1"/>
    </source>
</evidence>
<dbReference type="PROSITE" id="PS50157">
    <property type="entry name" value="ZINC_FINGER_C2H2_2"/>
    <property type="match status" value="1"/>
</dbReference>
<evidence type="ECO:0000256" key="4">
    <source>
        <dbReference type="PROSITE-ProRule" id="PRU00042"/>
    </source>
</evidence>
<evidence type="ECO:0000259" key="7">
    <source>
        <dbReference type="PROSITE" id="PS50023"/>
    </source>
</evidence>
<dbReference type="Gene3D" id="2.10.110.10">
    <property type="entry name" value="Cysteine Rich Protein"/>
    <property type="match status" value="4"/>
</dbReference>
<dbReference type="InterPro" id="IPR013087">
    <property type="entry name" value="Znf_C2H2_type"/>
</dbReference>
<feature type="domain" description="C2H2-type" evidence="8">
    <location>
        <begin position="378"/>
        <end position="397"/>
    </location>
</feature>
<dbReference type="SUPFAM" id="SSF57716">
    <property type="entry name" value="Glucocorticoid receptor-like (DNA-binding domain)"/>
    <property type="match status" value="4"/>
</dbReference>
<dbReference type="Proteomes" id="UP000054107">
    <property type="component" value="Unassembled WGS sequence"/>
</dbReference>
<dbReference type="InterPro" id="IPR017351">
    <property type="entry name" value="PINCH-1-4-like"/>
</dbReference>